<dbReference type="AlphaFoldDB" id="A0A8X6SGX5"/>
<evidence type="ECO:0000256" key="1">
    <source>
        <dbReference type="SAM" id="MobiDB-lite"/>
    </source>
</evidence>
<gene>
    <name evidence="2" type="primary">NCL1_16661</name>
    <name evidence="2" type="ORF">TNCV_666531</name>
</gene>
<accession>A0A8X6SGX5</accession>
<dbReference type="GO" id="GO:0003676">
    <property type="term" value="F:nucleic acid binding"/>
    <property type="evidence" value="ECO:0007669"/>
    <property type="project" value="InterPro"/>
</dbReference>
<dbReference type="Gene3D" id="3.30.420.10">
    <property type="entry name" value="Ribonuclease H-like superfamily/Ribonuclease H"/>
    <property type="match status" value="1"/>
</dbReference>
<evidence type="ECO:0000313" key="2">
    <source>
        <dbReference type="EMBL" id="GFY13091.1"/>
    </source>
</evidence>
<feature type="region of interest" description="Disordered" evidence="1">
    <location>
        <begin position="163"/>
        <end position="194"/>
    </location>
</feature>
<evidence type="ECO:0008006" key="4">
    <source>
        <dbReference type="Google" id="ProtNLM"/>
    </source>
</evidence>
<sequence length="194" mass="22329">MYYLEDCDIHFYVRGHSGNLGNDRVDQLAKKATCQDMNLSMSIVLKTLSLSYGSRLSRIQLLNFARVPTIFFESTVERRLSERLLSGASNIRTSLFLATACTVYEYVFEQYNAQQLFRVRPKVTGKPKHSFIMLERRYDEEDEKTWMTCDAEDCGFQMLNDDEIVTSVQEESGPVDDETNEDEDNNNNESSKGP</sequence>
<comment type="caution">
    <text evidence="2">The sequence shown here is derived from an EMBL/GenBank/DDBJ whole genome shotgun (WGS) entry which is preliminary data.</text>
</comment>
<dbReference type="InterPro" id="IPR036397">
    <property type="entry name" value="RNaseH_sf"/>
</dbReference>
<feature type="compositionally biased region" description="Acidic residues" evidence="1">
    <location>
        <begin position="173"/>
        <end position="186"/>
    </location>
</feature>
<keyword evidence="3" id="KW-1185">Reference proteome</keyword>
<name>A0A8X6SGX5_TRICX</name>
<protein>
    <recommendedName>
        <fullName evidence="4">RNase H type-1 domain-containing protein</fullName>
    </recommendedName>
</protein>
<proteinExistence type="predicted"/>
<dbReference type="Proteomes" id="UP000887159">
    <property type="component" value="Unassembled WGS sequence"/>
</dbReference>
<dbReference type="EMBL" id="BMAU01021319">
    <property type="protein sequence ID" value="GFY13091.1"/>
    <property type="molecule type" value="Genomic_DNA"/>
</dbReference>
<evidence type="ECO:0000313" key="3">
    <source>
        <dbReference type="Proteomes" id="UP000887159"/>
    </source>
</evidence>
<organism evidence="2 3">
    <name type="scientific">Trichonephila clavipes</name>
    <name type="common">Golden silk orbweaver</name>
    <name type="synonym">Nephila clavipes</name>
    <dbReference type="NCBI Taxonomy" id="2585209"/>
    <lineage>
        <taxon>Eukaryota</taxon>
        <taxon>Metazoa</taxon>
        <taxon>Ecdysozoa</taxon>
        <taxon>Arthropoda</taxon>
        <taxon>Chelicerata</taxon>
        <taxon>Arachnida</taxon>
        <taxon>Araneae</taxon>
        <taxon>Araneomorphae</taxon>
        <taxon>Entelegynae</taxon>
        <taxon>Araneoidea</taxon>
        <taxon>Nephilidae</taxon>
        <taxon>Trichonephila</taxon>
    </lineage>
</organism>
<reference evidence="2" key="1">
    <citation type="submission" date="2020-08" db="EMBL/GenBank/DDBJ databases">
        <title>Multicomponent nature underlies the extraordinary mechanical properties of spider dragline silk.</title>
        <authorList>
            <person name="Kono N."/>
            <person name="Nakamura H."/>
            <person name="Mori M."/>
            <person name="Yoshida Y."/>
            <person name="Ohtoshi R."/>
            <person name="Malay A.D."/>
            <person name="Moran D.A.P."/>
            <person name="Tomita M."/>
            <person name="Numata K."/>
            <person name="Arakawa K."/>
        </authorList>
    </citation>
    <scope>NUCLEOTIDE SEQUENCE</scope>
</reference>